<dbReference type="PROSITE" id="PS51186">
    <property type="entry name" value="GNAT"/>
    <property type="match status" value="1"/>
</dbReference>
<dbReference type="InterPro" id="IPR016181">
    <property type="entry name" value="Acyl_CoA_acyltransferase"/>
</dbReference>
<evidence type="ECO:0000259" key="4">
    <source>
        <dbReference type="PROSITE" id="PS51186"/>
    </source>
</evidence>
<evidence type="ECO:0000256" key="3">
    <source>
        <dbReference type="RuleBase" id="RU363094"/>
    </source>
</evidence>
<name>A0A1H2ZXS8_ACIFE</name>
<dbReference type="AlphaFoldDB" id="A0A1H2ZXS8"/>
<dbReference type="GO" id="GO:0008999">
    <property type="term" value="F:protein-N-terminal-alanine acetyltransferase activity"/>
    <property type="evidence" value="ECO:0007669"/>
    <property type="project" value="UniProtKB-EC"/>
</dbReference>
<dbReference type="SUPFAM" id="SSF55729">
    <property type="entry name" value="Acyl-CoA N-acyltransferases (Nat)"/>
    <property type="match status" value="1"/>
</dbReference>
<organism evidence="5 6">
    <name type="scientific">Acidaminococcus fermentans</name>
    <dbReference type="NCBI Taxonomy" id="905"/>
    <lineage>
        <taxon>Bacteria</taxon>
        <taxon>Bacillati</taxon>
        <taxon>Bacillota</taxon>
        <taxon>Negativicutes</taxon>
        <taxon>Acidaminococcales</taxon>
        <taxon>Acidaminococcaceae</taxon>
        <taxon>Acidaminococcus</taxon>
    </lineage>
</organism>
<dbReference type="CDD" id="cd04301">
    <property type="entry name" value="NAT_SF"/>
    <property type="match status" value="1"/>
</dbReference>
<comment type="similarity">
    <text evidence="3">Belongs to the acetyltransferase family. RimI subfamily.</text>
</comment>
<gene>
    <name evidence="5" type="ORF">SAMN05216495_11724</name>
</gene>
<dbReference type="RefSeq" id="WP_074707843.1">
    <property type="nucleotide sequence ID" value="NZ_CALAKB010000040.1"/>
</dbReference>
<dbReference type="GO" id="GO:0005737">
    <property type="term" value="C:cytoplasm"/>
    <property type="evidence" value="ECO:0007669"/>
    <property type="project" value="UniProtKB-SubCell"/>
</dbReference>
<proteinExistence type="inferred from homology"/>
<dbReference type="Proteomes" id="UP000182379">
    <property type="component" value="Unassembled WGS sequence"/>
</dbReference>
<dbReference type="EC" id="2.3.1.266" evidence="3"/>
<comment type="function">
    <text evidence="3">Acetylates the N-terminal alanine of ribosomal protein bS18.</text>
</comment>
<comment type="subcellular location">
    <subcellularLocation>
        <location evidence="3">Cytoplasm</location>
    </subcellularLocation>
</comment>
<accession>A0A1H2ZXS8</accession>
<dbReference type="Pfam" id="PF00583">
    <property type="entry name" value="Acetyltransf_1"/>
    <property type="match status" value="1"/>
</dbReference>
<keyword evidence="3" id="KW-0963">Cytoplasm</keyword>
<dbReference type="InterPro" id="IPR006464">
    <property type="entry name" value="AcTrfase_RimI/Ard1"/>
</dbReference>
<evidence type="ECO:0000313" key="5">
    <source>
        <dbReference type="EMBL" id="SDX22187.1"/>
    </source>
</evidence>
<keyword evidence="1 5" id="KW-0808">Transferase</keyword>
<feature type="domain" description="N-acetyltransferase" evidence="4">
    <location>
        <begin position="8"/>
        <end position="151"/>
    </location>
</feature>
<evidence type="ECO:0000313" key="6">
    <source>
        <dbReference type="Proteomes" id="UP000182379"/>
    </source>
</evidence>
<protein>
    <recommendedName>
        <fullName evidence="3">[Ribosomal protein bS18]-alanine N-acetyltransferase</fullName>
        <ecNumber evidence="3">2.3.1.266</ecNumber>
    </recommendedName>
</protein>
<comment type="caution">
    <text evidence="5">The sequence shown here is derived from an EMBL/GenBank/DDBJ whole genome shotgun (WGS) entry which is preliminary data.</text>
</comment>
<keyword evidence="2" id="KW-0012">Acyltransferase</keyword>
<comment type="catalytic activity">
    <reaction evidence="3">
        <text>N-terminal L-alanyl-[ribosomal protein bS18] + acetyl-CoA = N-terminal N(alpha)-acetyl-L-alanyl-[ribosomal protein bS18] + CoA + H(+)</text>
        <dbReference type="Rhea" id="RHEA:43756"/>
        <dbReference type="Rhea" id="RHEA-COMP:10676"/>
        <dbReference type="Rhea" id="RHEA-COMP:10677"/>
        <dbReference type="ChEBI" id="CHEBI:15378"/>
        <dbReference type="ChEBI" id="CHEBI:57287"/>
        <dbReference type="ChEBI" id="CHEBI:57288"/>
        <dbReference type="ChEBI" id="CHEBI:64718"/>
        <dbReference type="ChEBI" id="CHEBI:83683"/>
        <dbReference type="EC" id="2.3.1.266"/>
    </reaction>
</comment>
<dbReference type="InterPro" id="IPR000182">
    <property type="entry name" value="GNAT_dom"/>
</dbReference>
<dbReference type="EMBL" id="FNOP01000017">
    <property type="protein sequence ID" value="SDX22187.1"/>
    <property type="molecule type" value="Genomic_DNA"/>
</dbReference>
<dbReference type="InterPro" id="IPR050832">
    <property type="entry name" value="Bact_Acetyltransf"/>
</dbReference>
<dbReference type="Gene3D" id="3.40.630.30">
    <property type="match status" value="1"/>
</dbReference>
<dbReference type="NCBIfam" id="TIGR01575">
    <property type="entry name" value="rimI"/>
    <property type="match status" value="1"/>
</dbReference>
<evidence type="ECO:0000256" key="2">
    <source>
        <dbReference type="ARBA" id="ARBA00023315"/>
    </source>
</evidence>
<reference evidence="5 6" key="1">
    <citation type="submission" date="2016-10" db="EMBL/GenBank/DDBJ databases">
        <authorList>
            <person name="Varghese N."/>
            <person name="Submissions S."/>
        </authorList>
    </citation>
    <scope>NUCLEOTIDE SEQUENCE [LARGE SCALE GENOMIC DNA]</scope>
    <source>
        <strain evidence="5 6">WCC6</strain>
    </source>
</reference>
<sequence length="151" mass="16840">MGKETSGRTVRPLVREDLSWLLPLDAGSFAEAWTEDTWGDELEGRLSHYIALEEMGVPVAFGGFWLVAGEAQVMRLAVDPRRRGEKLGLALVEAMVAEARKLEAVEMTLEVREGNTPARRTYDHLGFTECGRRPGYYGDNGEAAVLMRRDL</sequence>
<evidence type="ECO:0000256" key="1">
    <source>
        <dbReference type="ARBA" id="ARBA00022679"/>
    </source>
</evidence>
<dbReference type="PANTHER" id="PTHR43877">
    <property type="entry name" value="AMINOALKYLPHOSPHONATE N-ACETYLTRANSFERASE-RELATED-RELATED"/>
    <property type="match status" value="1"/>
</dbReference>